<keyword evidence="11" id="KW-1185">Reference proteome</keyword>
<keyword evidence="6" id="KW-0547">Nucleotide-binding</keyword>
<dbReference type="GO" id="GO:0005524">
    <property type="term" value="F:ATP binding"/>
    <property type="evidence" value="ECO:0007669"/>
    <property type="project" value="UniProtKB-KW"/>
</dbReference>
<dbReference type="EMBL" id="VIIS01000101">
    <property type="protein sequence ID" value="KAF0313291.1"/>
    <property type="molecule type" value="Genomic_DNA"/>
</dbReference>
<evidence type="ECO:0000256" key="2">
    <source>
        <dbReference type="ARBA" id="ARBA00009747"/>
    </source>
</evidence>
<dbReference type="AlphaFoldDB" id="A0A6A4XFF0"/>
<evidence type="ECO:0000256" key="9">
    <source>
        <dbReference type="ARBA" id="ARBA00031547"/>
    </source>
</evidence>
<dbReference type="GO" id="GO:0046872">
    <property type="term" value="F:metal ion binding"/>
    <property type="evidence" value="ECO:0007669"/>
    <property type="project" value="UniProtKB-KW"/>
</dbReference>
<evidence type="ECO:0000256" key="6">
    <source>
        <dbReference type="ARBA" id="ARBA00022741"/>
    </source>
</evidence>
<evidence type="ECO:0000256" key="5">
    <source>
        <dbReference type="ARBA" id="ARBA00022723"/>
    </source>
</evidence>
<keyword evidence="8" id="KW-0460">Magnesium</keyword>
<evidence type="ECO:0000313" key="10">
    <source>
        <dbReference type="EMBL" id="KAF0313291.1"/>
    </source>
</evidence>
<keyword evidence="7" id="KW-0067">ATP-binding</keyword>
<evidence type="ECO:0000256" key="4">
    <source>
        <dbReference type="ARBA" id="ARBA00022695"/>
    </source>
</evidence>
<dbReference type="PANTHER" id="PTHR12153">
    <property type="entry name" value="SELENOPROTEIN O"/>
    <property type="match status" value="1"/>
</dbReference>
<organism evidence="10 11">
    <name type="scientific">Amphibalanus amphitrite</name>
    <name type="common">Striped barnacle</name>
    <name type="synonym">Balanus amphitrite</name>
    <dbReference type="NCBI Taxonomy" id="1232801"/>
    <lineage>
        <taxon>Eukaryota</taxon>
        <taxon>Metazoa</taxon>
        <taxon>Ecdysozoa</taxon>
        <taxon>Arthropoda</taxon>
        <taxon>Crustacea</taxon>
        <taxon>Multicrustacea</taxon>
        <taxon>Cirripedia</taxon>
        <taxon>Thoracica</taxon>
        <taxon>Thoracicalcarea</taxon>
        <taxon>Balanomorpha</taxon>
        <taxon>Balanoidea</taxon>
        <taxon>Balanidae</taxon>
        <taxon>Amphibalaninae</taxon>
        <taxon>Amphibalanus</taxon>
    </lineage>
</organism>
<evidence type="ECO:0000256" key="7">
    <source>
        <dbReference type="ARBA" id="ARBA00022840"/>
    </source>
</evidence>
<protein>
    <recommendedName>
        <fullName evidence="9">Selenoprotein O</fullName>
    </recommendedName>
</protein>
<name>A0A6A4XFF0_AMPAM</name>
<accession>A0A6A4XFF0</accession>
<evidence type="ECO:0000256" key="1">
    <source>
        <dbReference type="ARBA" id="ARBA00001946"/>
    </source>
</evidence>
<comment type="similarity">
    <text evidence="2">Belongs to the SELO family.</text>
</comment>
<keyword evidence="5" id="KW-0479">Metal-binding</keyword>
<keyword evidence="3" id="KW-0808">Transferase</keyword>
<comment type="caution">
    <text evidence="10">The sequence shown here is derived from an EMBL/GenBank/DDBJ whole genome shotgun (WGS) entry which is preliminary data.</text>
</comment>
<proteinExistence type="inferred from homology"/>
<reference evidence="10 11" key="1">
    <citation type="submission" date="2019-07" db="EMBL/GenBank/DDBJ databases">
        <title>Draft genome assembly of a fouling barnacle, Amphibalanus amphitrite (Darwin, 1854): The first reference genome for Thecostraca.</title>
        <authorList>
            <person name="Kim W."/>
        </authorList>
    </citation>
    <scope>NUCLEOTIDE SEQUENCE [LARGE SCALE GENOMIC DNA]</scope>
    <source>
        <strain evidence="10">SNU_AA5</strain>
        <tissue evidence="10">Soma without cirri and trophi</tissue>
    </source>
</reference>
<dbReference type="GO" id="GO:0016779">
    <property type="term" value="F:nucleotidyltransferase activity"/>
    <property type="evidence" value="ECO:0007669"/>
    <property type="project" value="UniProtKB-KW"/>
</dbReference>
<dbReference type="Proteomes" id="UP000440578">
    <property type="component" value="Unassembled WGS sequence"/>
</dbReference>
<evidence type="ECO:0000256" key="8">
    <source>
        <dbReference type="ARBA" id="ARBA00022842"/>
    </source>
</evidence>
<gene>
    <name evidence="10" type="ORF">FJT64_016171</name>
</gene>
<dbReference type="OrthoDB" id="10254721at2759"/>
<keyword evidence="4" id="KW-0548">Nucleotidyltransferase</keyword>
<sequence>MHRQPRHRYTGEEYVPAMFERLHNAYTDVASNIQQAREHNKSLIASSATPSNFKPGDLVFYFDPSIPPGVPTSRAGALVVSDDTLLRDPFYDGRPRRERAAVLLRLAPCWFRFGSLQMLAADGDEGSLRLLADFVCERYYPEASAREGGRRYSRLVEDVGRRTARLIAAWESVGFTHGVMNTDNMSLLGLTIDYGPFGFLDRYDPNFISNSSDSYGVYRFAHQARVGQWNICRLWEALMPVIPEEEHGHIERILQVYVQEYETHRAELLSRKLGLNRSTSAVKLVDRLLELMLAARADFTMTFRQLGDVSLEALEAGRVEGLWALQSLTAAEGWSDWLTDLRAETDRQGLSDAQRRATSAGANPRYILRNWLAHEAAEAAERGEFEPLRQLHTVISRPFTEQPAAEEAGYAKPPPDWACTLRVSCSS</sequence>
<dbReference type="InterPro" id="IPR003846">
    <property type="entry name" value="SelO"/>
</dbReference>
<dbReference type="PANTHER" id="PTHR12153:SF18">
    <property type="entry name" value="SELENOPROTEIN O"/>
    <property type="match status" value="1"/>
</dbReference>
<dbReference type="Pfam" id="PF02696">
    <property type="entry name" value="SelO"/>
    <property type="match status" value="1"/>
</dbReference>
<comment type="cofactor">
    <cofactor evidence="1">
        <name>Mg(2+)</name>
        <dbReference type="ChEBI" id="CHEBI:18420"/>
    </cofactor>
</comment>
<evidence type="ECO:0000313" key="11">
    <source>
        <dbReference type="Proteomes" id="UP000440578"/>
    </source>
</evidence>
<evidence type="ECO:0000256" key="3">
    <source>
        <dbReference type="ARBA" id="ARBA00022679"/>
    </source>
</evidence>